<feature type="active site" evidence="4">
    <location>
        <position position="35"/>
    </location>
</feature>
<evidence type="ECO:0000256" key="4">
    <source>
        <dbReference type="PIRSR" id="PIRSR000303-1"/>
    </source>
</evidence>
<dbReference type="GO" id="GO:0004601">
    <property type="term" value="F:peroxidase activity"/>
    <property type="evidence" value="ECO:0007669"/>
    <property type="project" value="UniProtKB-KW"/>
</dbReference>
<dbReference type="FunFam" id="3.40.30.10:FF:000010">
    <property type="entry name" value="Glutathione peroxidase"/>
    <property type="match status" value="1"/>
</dbReference>
<accession>A0A941DMR7</accession>
<dbReference type="PIRSF" id="PIRSF000303">
    <property type="entry name" value="Glutathion_perox"/>
    <property type="match status" value="1"/>
</dbReference>
<dbReference type="InterPro" id="IPR000889">
    <property type="entry name" value="Glutathione_peroxidase"/>
</dbReference>
<dbReference type="PROSITE" id="PS51352">
    <property type="entry name" value="THIOREDOXIN_2"/>
    <property type="match status" value="1"/>
</dbReference>
<evidence type="ECO:0000259" key="6">
    <source>
        <dbReference type="PROSITE" id="PS51352"/>
    </source>
</evidence>
<name>A0A941DMR7_9BURK</name>
<dbReference type="PANTHER" id="PTHR11592:SF78">
    <property type="entry name" value="GLUTATHIONE PEROXIDASE"/>
    <property type="match status" value="1"/>
</dbReference>
<dbReference type="EMBL" id="JAGSPN010000006">
    <property type="protein sequence ID" value="MBR7782494.1"/>
    <property type="molecule type" value="Genomic_DNA"/>
</dbReference>
<dbReference type="PROSITE" id="PS51355">
    <property type="entry name" value="GLUTATHIONE_PEROXID_3"/>
    <property type="match status" value="1"/>
</dbReference>
<dbReference type="Gene3D" id="3.40.30.10">
    <property type="entry name" value="Glutaredoxin"/>
    <property type="match status" value="1"/>
</dbReference>
<dbReference type="GO" id="GO:0034599">
    <property type="term" value="P:cellular response to oxidative stress"/>
    <property type="evidence" value="ECO:0007669"/>
    <property type="project" value="TreeGrafter"/>
</dbReference>
<keyword evidence="3 5" id="KW-0560">Oxidoreductase</keyword>
<dbReference type="InterPro" id="IPR036249">
    <property type="entry name" value="Thioredoxin-like_sf"/>
</dbReference>
<dbReference type="RefSeq" id="WP_212687804.1">
    <property type="nucleotide sequence ID" value="NZ_CAXBSD010000195.1"/>
</dbReference>
<feature type="domain" description="Thioredoxin" evidence="6">
    <location>
        <begin position="1"/>
        <end position="159"/>
    </location>
</feature>
<dbReference type="CDD" id="cd00340">
    <property type="entry name" value="GSH_Peroxidase"/>
    <property type="match status" value="1"/>
</dbReference>
<comment type="similarity">
    <text evidence="1 5">Belongs to the glutathione peroxidase family.</text>
</comment>
<keyword evidence="8" id="KW-1185">Reference proteome</keyword>
<dbReference type="PROSITE" id="PS00763">
    <property type="entry name" value="GLUTATHIONE_PEROXID_2"/>
    <property type="match status" value="1"/>
</dbReference>
<sequence length="162" mass="18207">MQTLDFTVNDLQGRPVDLKQYAGKVVLVVNTASRCGFTPQYEGLERLYQTYRDQGLVVLGFPCNQFGHQEPGEATEIAQFCELRFGVSFPLFEKIEVNGKAAHPFYQQLKSAAPGLLGTEAIKWNFTKFLIDRHGKVVRRYAPQAKPEELESAVRELLGLGI</sequence>
<evidence type="ECO:0000256" key="3">
    <source>
        <dbReference type="ARBA" id="ARBA00023002"/>
    </source>
</evidence>
<protein>
    <recommendedName>
        <fullName evidence="5">Glutathione peroxidase</fullName>
    </recommendedName>
</protein>
<dbReference type="PROSITE" id="PS00460">
    <property type="entry name" value="GLUTATHIONE_PEROXID_1"/>
    <property type="match status" value="1"/>
</dbReference>
<dbReference type="SUPFAM" id="SSF52833">
    <property type="entry name" value="Thioredoxin-like"/>
    <property type="match status" value="1"/>
</dbReference>
<dbReference type="InterPro" id="IPR029760">
    <property type="entry name" value="GPX_CS"/>
</dbReference>
<dbReference type="PANTHER" id="PTHR11592">
    <property type="entry name" value="GLUTATHIONE PEROXIDASE"/>
    <property type="match status" value="1"/>
</dbReference>
<evidence type="ECO:0000256" key="2">
    <source>
        <dbReference type="ARBA" id="ARBA00022559"/>
    </source>
</evidence>
<reference evidence="7" key="1">
    <citation type="submission" date="2021-04" db="EMBL/GenBank/DDBJ databases">
        <title>novel species isolated from subtropical streams in China.</title>
        <authorList>
            <person name="Lu H."/>
        </authorList>
    </citation>
    <scope>NUCLEOTIDE SEQUENCE</scope>
    <source>
        <strain evidence="7">LFS511W</strain>
    </source>
</reference>
<gene>
    <name evidence="7" type="ORF">KDM89_10085</name>
</gene>
<dbReference type="PRINTS" id="PR01011">
    <property type="entry name" value="GLUTPROXDASE"/>
</dbReference>
<organism evidence="7 8">
    <name type="scientific">Undibacterium luofuense</name>
    <dbReference type="NCBI Taxonomy" id="2828733"/>
    <lineage>
        <taxon>Bacteria</taxon>
        <taxon>Pseudomonadati</taxon>
        <taxon>Pseudomonadota</taxon>
        <taxon>Betaproteobacteria</taxon>
        <taxon>Burkholderiales</taxon>
        <taxon>Oxalobacteraceae</taxon>
        <taxon>Undibacterium</taxon>
    </lineage>
</organism>
<comment type="caution">
    <text evidence="7">The sequence shown here is derived from an EMBL/GenBank/DDBJ whole genome shotgun (WGS) entry which is preliminary data.</text>
</comment>
<dbReference type="Proteomes" id="UP000680067">
    <property type="component" value="Unassembled WGS sequence"/>
</dbReference>
<evidence type="ECO:0000256" key="5">
    <source>
        <dbReference type="RuleBase" id="RU000499"/>
    </source>
</evidence>
<evidence type="ECO:0000313" key="7">
    <source>
        <dbReference type="EMBL" id="MBR7782494.1"/>
    </source>
</evidence>
<evidence type="ECO:0000256" key="1">
    <source>
        <dbReference type="ARBA" id="ARBA00006926"/>
    </source>
</evidence>
<dbReference type="InterPro" id="IPR029759">
    <property type="entry name" value="GPX_AS"/>
</dbReference>
<evidence type="ECO:0000313" key="8">
    <source>
        <dbReference type="Proteomes" id="UP000680067"/>
    </source>
</evidence>
<keyword evidence="2 5" id="KW-0575">Peroxidase</keyword>
<dbReference type="Pfam" id="PF00255">
    <property type="entry name" value="GSHPx"/>
    <property type="match status" value="1"/>
</dbReference>
<dbReference type="AlphaFoldDB" id="A0A941DMR7"/>
<dbReference type="InterPro" id="IPR013766">
    <property type="entry name" value="Thioredoxin_domain"/>
</dbReference>
<proteinExistence type="inferred from homology"/>